<dbReference type="EMBL" id="JXXE01000091">
    <property type="protein sequence ID" value="KIZ47324.1"/>
    <property type="molecule type" value="Genomic_DNA"/>
</dbReference>
<dbReference type="PATRIC" id="fig|1076.23.peg.66"/>
<evidence type="ECO:0000313" key="2">
    <source>
        <dbReference type="Proteomes" id="UP000032515"/>
    </source>
</evidence>
<dbReference type="OrthoDB" id="9092598at2"/>
<comment type="caution">
    <text evidence="1">The sequence shown here is derived from an EMBL/GenBank/DDBJ whole genome shotgun (WGS) entry which is preliminary data.</text>
</comment>
<dbReference type="Pfam" id="PF20291">
    <property type="entry name" value="MC5"/>
    <property type="match status" value="1"/>
</dbReference>
<dbReference type="RefSeq" id="WP_044406493.1">
    <property type="nucleotide sequence ID" value="NZ_JXXE01000091.1"/>
</dbReference>
<organism evidence="1 2">
    <name type="scientific">Rhodopseudomonas palustris</name>
    <dbReference type="NCBI Taxonomy" id="1076"/>
    <lineage>
        <taxon>Bacteria</taxon>
        <taxon>Pseudomonadati</taxon>
        <taxon>Pseudomonadota</taxon>
        <taxon>Alphaproteobacteria</taxon>
        <taxon>Hyphomicrobiales</taxon>
        <taxon>Nitrobacteraceae</taxon>
        <taxon>Rhodopseudomonas</taxon>
    </lineage>
</organism>
<name>A0A0D7F2R1_RHOPL</name>
<reference evidence="1 2" key="1">
    <citation type="submission" date="2014-11" db="EMBL/GenBank/DDBJ databases">
        <title>Genomics and ecophysiology of heterotrophic nitrogen fixing bacteria isolated from estuarine surface water.</title>
        <authorList>
            <person name="Bentzon-Tilia M."/>
            <person name="Severin I."/>
            <person name="Hansen L.H."/>
            <person name="Riemann L."/>
        </authorList>
    </citation>
    <scope>NUCLEOTIDE SEQUENCE [LARGE SCALE GENOMIC DNA]</scope>
    <source>
        <strain evidence="1 2">BAL398</strain>
    </source>
</reference>
<accession>A0A0D7F2R1</accession>
<proteinExistence type="predicted"/>
<evidence type="ECO:0000313" key="1">
    <source>
        <dbReference type="EMBL" id="KIZ47324.1"/>
    </source>
</evidence>
<gene>
    <name evidence="1" type="ORF">OO17_04915</name>
</gene>
<dbReference type="Proteomes" id="UP000032515">
    <property type="component" value="Unassembled WGS sequence"/>
</dbReference>
<dbReference type="AlphaFoldDB" id="A0A0D7F2R1"/>
<protein>
    <submittedName>
        <fullName evidence="1">Uncharacterized protein</fullName>
    </submittedName>
</protein>
<dbReference type="InterPro" id="IPR046901">
    <property type="entry name" value="ABC-3C_MC5"/>
</dbReference>
<sequence>MIQLTFEPALDPFHAIFRFLRLRDVFECIGPVPRDLARMLDFYLLFPFRIEGIRLKPQDRKYKSLSKAYAASKPYGEQPEDRILFSRMEPMQIAALDTLADQNFIARERWSMGEVMTMVKEPPLRIAERISDVNQADSNLINFLSVLGSTYTLLGKDGLKDRTGLLEYRYDPV</sequence>